<evidence type="ECO:0000256" key="2">
    <source>
        <dbReference type="ARBA" id="ARBA00005811"/>
    </source>
</evidence>
<sequence>MKINWESSTDEARIEVIPLIDVIFCILTFFILAAVGLTRQQAITVDLPSASTGSSQMQDMLIVSVDTVGQTYIEQELVPRDRLRQRLLAYQIQSQQGLMVLYASKTALYEDVVEVLDVMRAVGGDRVALATLPTGATVPPPADALPDPTEQPNVDLNIPGLTPLPETNPAAPEPLVIPNPEPTVPEPPEN</sequence>
<evidence type="ECO:0000256" key="4">
    <source>
        <dbReference type="ARBA" id="ARBA00022692"/>
    </source>
</evidence>
<dbReference type="PANTHER" id="PTHR30558:SF3">
    <property type="entry name" value="BIOPOLYMER TRANSPORT PROTEIN EXBD-RELATED"/>
    <property type="match status" value="1"/>
</dbReference>
<comment type="subcellular location">
    <subcellularLocation>
        <location evidence="1">Cell membrane</location>
        <topology evidence="1">Single-pass membrane protein</topology>
    </subcellularLocation>
    <subcellularLocation>
        <location evidence="7">Cell membrane</location>
        <topology evidence="7">Single-pass type II membrane protein</topology>
    </subcellularLocation>
</comment>
<evidence type="ECO:0000256" key="1">
    <source>
        <dbReference type="ARBA" id="ARBA00004162"/>
    </source>
</evidence>
<dbReference type="EMBL" id="JAQOSQ010000005">
    <property type="protein sequence ID" value="MDJ1182942.1"/>
    <property type="molecule type" value="Genomic_DNA"/>
</dbReference>
<keyword evidence="4 7" id="KW-0812">Transmembrane</keyword>
<evidence type="ECO:0000313" key="11">
    <source>
        <dbReference type="Proteomes" id="UP001232992"/>
    </source>
</evidence>
<dbReference type="Pfam" id="PF02472">
    <property type="entry name" value="ExbD"/>
    <property type="match status" value="1"/>
</dbReference>
<evidence type="ECO:0000256" key="5">
    <source>
        <dbReference type="ARBA" id="ARBA00022989"/>
    </source>
</evidence>
<name>A0ABT7BUS6_9CYAN</name>
<keyword evidence="7" id="KW-0813">Transport</keyword>
<dbReference type="RefSeq" id="WP_283757594.1">
    <property type="nucleotide sequence ID" value="NZ_JAQOSQ010000005.1"/>
</dbReference>
<reference evidence="10 11" key="1">
    <citation type="submission" date="2023-01" db="EMBL/GenBank/DDBJ databases">
        <title>Novel diversity within Roseofilum (Cyanobacteria; Desertifilaceae) from marine benthic mats with descriptions of four novel species.</title>
        <authorList>
            <person name="Wang Y."/>
            <person name="Berthold D.E."/>
            <person name="Hu J."/>
            <person name="Lefler F.W."/>
            <person name="Laughinghouse H.D. IV."/>
        </authorList>
    </citation>
    <scope>NUCLEOTIDE SEQUENCE [LARGE SCALE GENOMIC DNA]</scope>
    <source>
        <strain evidence="10 11">BLCC-M143</strain>
    </source>
</reference>
<dbReference type="Gene3D" id="3.30.420.270">
    <property type="match status" value="1"/>
</dbReference>
<comment type="caution">
    <text evidence="10">The sequence shown here is derived from an EMBL/GenBank/DDBJ whole genome shotgun (WGS) entry which is preliminary data.</text>
</comment>
<keyword evidence="6 9" id="KW-0472">Membrane</keyword>
<evidence type="ECO:0000313" key="10">
    <source>
        <dbReference type="EMBL" id="MDJ1182942.1"/>
    </source>
</evidence>
<dbReference type="Proteomes" id="UP001232992">
    <property type="component" value="Unassembled WGS sequence"/>
</dbReference>
<feature type="region of interest" description="Disordered" evidence="8">
    <location>
        <begin position="134"/>
        <end position="190"/>
    </location>
</feature>
<dbReference type="PANTHER" id="PTHR30558">
    <property type="entry name" value="EXBD MEMBRANE COMPONENT OF PMF-DRIVEN MACROMOLECULE IMPORT SYSTEM"/>
    <property type="match status" value="1"/>
</dbReference>
<gene>
    <name evidence="10" type="ORF">PMH09_07005</name>
</gene>
<evidence type="ECO:0000256" key="6">
    <source>
        <dbReference type="ARBA" id="ARBA00023136"/>
    </source>
</evidence>
<keyword evidence="7" id="KW-0653">Protein transport</keyword>
<dbReference type="InterPro" id="IPR003400">
    <property type="entry name" value="ExbD"/>
</dbReference>
<organism evidence="10 11">
    <name type="scientific">Roseofilum casamattae BLCC-M143</name>
    <dbReference type="NCBI Taxonomy" id="3022442"/>
    <lineage>
        <taxon>Bacteria</taxon>
        <taxon>Bacillati</taxon>
        <taxon>Cyanobacteriota</taxon>
        <taxon>Cyanophyceae</taxon>
        <taxon>Desertifilales</taxon>
        <taxon>Desertifilaceae</taxon>
        <taxon>Roseofilum</taxon>
        <taxon>Roseofilum casamattae</taxon>
    </lineage>
</organism>
<proteinExistence type="inferred from homology"/>
<keyword evidence="3" id="KW-1003">Cell membrane</keyword>
<evidence type="ECO:0000256" key="9">
    <source>
        <dbReference type="SAM" id="Phobius"/>
    </source>
</evidence>
<keyword evidence="11" id="KW-1185">Reference proteome</keyword>
<accession>A0ABT7BUS6</accession>
<comment type="similarity">
    <text evidence="2 7">Belongs to the ExbD/TolR family.</text>
</comment>
<feature type="compositionally biased region" description="Pro residues" evidence="8">
    <location>
        <begin position="171"/>
        <end position="190"/>
    </location>
</feature>
<protein>
    <submittedName>
        <fullName evidence="10">Biopolymer transporter ExbD</fullName>
    </submittedName>
</protein>
<feature type="transmembrane region" description="Helical" evidence="9">
    <location>
        <begin position="16"/>
        <end position="37"/>
    </location>
</feature>
<evidence type="ECO:0000256" key="3">
    <source>
        <dbReference type="ARBA" id="ARBA00022475"/>
    </source>
</evidence>
<evidence type="ECO:0000256" key="8">
    <source>
        <dbReference type="SAM" id="MobiDB-lite"/>
    </source>
</evidence>
<evidence type="ECO:0000256" key="7">
    <source>
        <dbReference type="RuleBase" id="RU003879"/>
    </source>
</evidence>
<keyword evidence="5 9" id="KW-1133">Transmembrane helix</keyword>